<sequence>MSGKKILYPLLFIVITACLVRSRILLNVADSILMSIDRTCRASSIQCTGSDYDLALLITALAVNGIVALVLVFIIAKGVRVMRKTS</sequence>
<keyword evidence="1" id="KW-1133">Transmembrane helix</keyword>
<dbReference type="RefSeq" id="WP_249245077.1">
    <property type="nucleotide sequence ID" value="NZ_JAKPBZ010000112.1"/>
</dbReference>
<keyword evidence="3" id="KW-1185">Reference proteome</keyword>
<evidence type="ECO:0000313" key="2">
    <source>
        <dbReference type="EMBL" id="MCL2893688.1"/>
    </source>
</evidence>
<accession>A0ABT0MV12</accession>
<dbReference type="Proteomes" id="UP001203069">
    <property type="component" value="Unassembled WGS sequence"/>
</dbReference>
<protein>
    <submittedName>
        <fullName evidence="2">Uncharacterized protein</fullName>
    </submittedName>
</protein>
<organism evidence="2 3">
    <name type="scientific">Brenneria tiliae</name>
    <dbReference type="NCBI Taxonomy" id="2914984"/>
    <lineage>
        <taxon>Bacteria</taxon>
        <taxon>Pseudomonadati</taxon>
        <taxon>Pseudomonadota</taxon>
        <taxon>Gammaproteobacteria</taxon>
        <taxon>Enterobacterales</taxon>
        <taxon>Pectobacteriaceae</taxon>
        <taxon>Brenneria</taxon>
    </lineage>
</organism>
<dbReference type="PROSITE" id="PS51257">
    <property type="entry name" value="PROKAR_LIPOPROTEIN"/>
    <property type="match status" value="1"/>
</dbReference>
<dbReference type="EMBL" id="JAKPBZ010000112">
    <property type="protein sequence ID" value="MCL2893688.1"/>
    <property type="molecule type" value="Genomic_DNA"/>
</dbReference>
<evidence type="ECO:0000256" key="1">
    <source>
        <dbReference type="SAM" id="Phobius"/>
    </source>
</evidence>
<evidence type="ECO:0000313" key="3">
    <source>
        <dbReference type="Proteomes" id="UP001203069"/>
    </source>
</evidence>
<feature type="transmembrane region" description="Helical" evidence="1">
    <location>
        <begin position="7"/>
        <end position="26"/>
    </location>
</feature>
<proteinExistence type="predicted"/>
<feature type="transmembrane region" description="Helical" evidence="1">
    <location>
        <begin position="54"/>
        <end position="76"/>
    </location>
</feature>
<comment type="caution">
    <text evidence="2">The sequence shown here is derived from an EMBL/GenBank/DDBJ whole genome shotgun (WGS) entry which is preliminary data.</text>
</comment>
<keyword evidence="1" id="KW-0812">Transmembrane</keyword>
<keyword evidence="1" id="KW-0472">Membrane</keyword>
<reference evidence="2 3" key="1">
    <citation type="submission" date="2022-02" db="EMBL/GenBank/DDBJ databases">
        <title>Description of Brenneria tiliae sp. nov. isolated from symptomatic Tilia x moltkei and Tilia x europaea trees in the UK.</title>
        <authorList>
            <person name="Kile H."/>
        </authorList>
    </citation>
    <scope>NUCLEOTIDE SEQUENCE [LARGE SCALE GENOMIC DNA]</scope>
    <source>
        <strain evidence="2 3">MC1SB4.1</strain>
    </source>
</reference>
<gene>
    <name evidence="2" type="ORF">MFP26_13450</name>
</gene>
<name>A0ABT0MV12_9GAMM</name>